<evidence type="ECO:0000256" key="3">
    <source>
        <dbReference type="ARBA" id="ARBA00023002"/>
    </source>
</evidence>
<sequence>MTHTSGTSNRTFKRLTCGPLPEQLAAELRELSANARNGSLTADAAKLEVEGPFTGETVGWVGAGTEADVEQAFARARRAQRSWENVPLTERKAIFLRFHDAVLRNRDLLIDLVQLETGKNRASAFDEVMDVANNARYYAQRVARLLKPKKRRSALPILSKSIEYHQPLGVVGQISPWNYPLTLAISDAVPALLAGNAVVAKPDSSTPFTALLVFKLLYEAGLPRELVQLVTGAGRVVGTAIAERCDFLMFTGSTKTGKILGETVGRRLVGYSAELGGKNPLIVTADADLDYAARGVVDACYSNSGQLCVAIERVYVEDSIFDAFLTAFVDRVKAMTLGAGFGWEVQMGSLASADQLDTVVGYVDDAVAKGATVLAGGKHRPDLGPYFYEPTVLVDVPEDAKLRREEVFGPVVFVERVEDLDRAVELANDTTYGLNASVFAKPSTAHRIAPAIAAGSVSINDGYTASWCAIGNPMGGMKESGVSHRHGDDGLLKYTAAQNVTEQRFMSIRGPEALGRKAYADIMTTALKAGKAFRILP</sequence>
<dbReference type="Gene3D" id="3.40.309.10">
    <property type="entry name" value="Aldehyde Dehydrogenase, Chain A, domain 2"/>
    <property type="match status" value="1"/>
</dbReference>
<comment type="caution">
    <text evidence="9">The sequence shown here is derived from an EMBL/GenBank/DDBJ whole genome shotgun (WGS) entry which is preliminary data.</text>
</comment>
<evidence type="ECO:0000256" key="4">
    <source>
        <dbReference type="ARBA" id="ARBA00039122"/>
    </source>
</evidence>
<accession>A0A364V9V2</accession>
<dbReference type="PANTHER" id="PTHR11699">
    <property type="entry name" value="ALDEHYDE DEHYDROGENASE-RELATED"/>
    <property type="match status" value="1"/>
</dbReference>
<name>A0A364V9V2_9CORY</name>
<keyword evidence="3 7" id="KW-0560">Oxidoreductase</keyword>
<dbReference type="AlphaFoldDB" id="A0A364V9V2"/>
<organism evidence="9 10">
    <name type="scientific">Corynebacterium heidelbergense</name>
    <dbReference type="NCBI Taxonomy" id="2055947"/>
    <lineage>
        <taxon>Bacteria</taxon>
        <taxon>Bacillati</taxon>
        <taxon>Actinomycetota</taxon>
        <taxon>Actinomycetes</taxon>
        <taxon>Mycobacteriales</taxon>
        <taxon>Corynebacteriaceae</taxon>
        <taxon>Corynebacterium</taxon>
    </lineage>
</organism>
<dbReference type="InterPro" id="IPR015590">
    <property type="entry name" value="Aldehyde_DH_dom"/>
</dbReference>
<feature type="active site" evidence="6">
    <location>
        <position position="274"/>
    </location>
</feature>
<dbReference type="FunFam" id="3.40.605.10:FF:000010">
    <property type="entry name" value="N-succinylglutamate 5-semialdehyde dehydrogenase"/>
    <property type="match status" value="1"/>
</dbReference>
<dbReference type="RefSeq" id="WP_112770094.1">
    <property type="nucleotide sequence ID" value="NZ_CP063191.1"/>
</dbReference>
<comment type="similarity">
    <text evidence="1 7">Belongs to the aldehyde dehydrogenase family.</text>
</comment>
<evidence type="ECO:0000256" key="2">
    <source>
        <dbReference type="ARBA" id="ARBA00022857"/>
    </source>
</evidence>
<evidence type="ECO:0000259" key="8">
    <source>
        <dbReference type="Pfam" id="PF00171"/>
    </source>
</evidence>
<evidence type="ECO:0000313" key="9">
    <source>
        <dbReference type="EMBL" id="RAV33388.1"/>
    </source>
</evidence>
<dbReference type="FunFam" id="3.40.309.10:FF:000009">
    <property type="entry name" value="Aldehyde dehydrogenase A"/>
    <property type="match status" value="1"/>
</dbReference>
<dbReference type="EC" id="1.2.1.79" evidence="4"/>
<evidence type="ECO:0000256" key="7">
    <source>
        <dbReference type="RuleBase" id="RU003345"/>
    </source>
</evidence>
<evidence type="ECO:0000313" key="10">
    <source>
        <dbReference type="Proteomes" id="UP000251047"/>
    </source>
</evidence>
<dbReference type="CDD" id="cd07101">
    <property type="entry name" value="ALDH_SSADH2_GabD2"/>
    <property type="match status" value="1"/>
</dbReference>
<evidence type="ECO:0000256" key="1">
    <source>
        <dbReference type="ARBA" id="ARBA00009986"/>
    </source>
</evidence>
<feature type="domain" description="Aldehyde dehydrogenase" evidence="8">
    <location>
        <begin position="44"/>
        <end position="500"/>
    </location>
</feature>
<proteinExistence type="inferred from homology"/>
<evidence type="ECO:0000256" key="6">
    <source>
        <dbReference type="PROSITE-ProRule" id="PRU10007"/>
    </source>
</evidence>
<dbReference type="InterPro" id="IPR029510">
    <property type="entry name" value="Ald_DH_CS_GLU"/>
</dbReference>
<keyword evidence="2" id="KW-0521">NADP</keyword>
<dbReference type="EMBL" id="PHQP01000080">
    <property type="protein sequence ID" value="RAV33388.1"/>
    <property type="molecule type" value="Genomic_DNA"/>
</dbReference>
<reference evidence="9 10" key="1">
    <citation type="journal article" date="2018" name="Syst. Appl. Microbiol.">
        <title>Corynebacterium heidelbergense sp. nov., isolated from the preen glands of Egyptian geese (Alopochen aegyptiacus).</title>
        <authorList>
            <person name="Braun M.S."/>
            <person name="Wang E."/>
            <person name="Zimmermann S."/>
            <person name="Wink M."/>
        </authorList>
    </citation>
    <scope>NUCLEOTIDE SEQUENCE [LARGE SCALE GENOMIC DNA]</scope>
    <source>
        <strain evidence="9 10">DSM 104638</strain>
    </source>
</reference>
<dbReference type="InterPro" id="IPR016163">
    <property type="entry name" value="Ald_DH_C"/>
</dbReference>
<dbReference type="PROSITE" id="PS00687">
    <property type="entry name" value="ALDEHYDE_DEHYDR_GLU"/>
    <property type="match status" value="1"/>
</dbReference>
<dbReference type="GO" id="GO:0036243">
    <property type="term" value="F:succinate-semialdehyde dehydrogenase (NADP+) activity"/>
    <property type="evidence" value="ECO:0007669"/>
    <property type="project" value="UniProtKB-EC"/>
</dbReference>
<dbReference type="NCBIfam" id="NF006916">
    <property type="entry name" value="PRK09407.1"/>
    <property type="match status" value="1"/>
</dbReference>
<dbReference type="SUPFAM" id="SSF53720">
    <property type="entry name" value="ALDH-like"/>
    <property type="match status" value="1"/>
</dbReference>
<protein>
    <recommendedName>
        <fullName evidence="4">succinate-semialdehyde dehydrogenase (NADP(+))</fullName>
        <ecNumber evidence="4">1.2.1.79</ecNumber>
    </recommendedName>
</protein>
<dbReference type="InterPro" id="IPR016162">
    <property type="entry name" value="Ald_DH_N"/>
</dbReference>
<evidence type="ECO:0000256" key="5">
    <source>
        <dbReference type="ARBA" id="ARBA00048559"/>
    </source>
</evidence>
<dbReference type="Proteomes" id="UP000251047">
    <property type="component" value="Unassembled WGS sequence"/>
</dbReference>
<dbReference type="OrthoDB" id="6882680at2"/>
<comment type="catalytic activity">
    <reaction evidence="5">
        <text>succinate semialdehyde + NADP(+) + H2O = succinate + NADPH + 2 H(+)</text>
        <dbReference type="Rhea" id="RHEA:13213"/>
        <dbReference type="ChEBI" id="CHEBI:15377"/>
        <dbReference type="ChEBI" id="CHEBI:15378"/>
        <dbReference type="ChEBI" id="CHEBI:30031"/>
        <dbReference type="ChEBI" id="CHEBI:57706"/>
        <dbReference type="ChEBI" id="CHEBI:57783"/>
        <dbReference type="ChEBI" id="CHEBI:58349"/>
        <dbReference type="EC" id="1.2.1.79"/>
    </reaction>
</comment>
<dbReference type="InterPro" id="IPR016161">
    <property type="entry name" value="Ald_DH/histidinol_DH"/>
</dbReference>
<dbReference type="Gene3D" id="3.40.605.10">
    <property type="entry name" value="Aldehyde Dehydrogenase, Chain A, domain 1"/>
    <property type="match status" value="1"/>
</dbReference>
<gene>
    <name evidence="9" type="primary">gabD2</name>
    <name evidence="9" type="ORF">CWC39_08730</name>
</gene>
<dbReference type="Pfam" id="PF00171">
    <property type="entry name" value="Aldedh"/>
    <property type="match status" value="1"/>
</dbReference>